<comment type="caution">
    <text evidence="8">The sequence shown here is derived from an EMBL/GenBank/DDBJ whole genome shotgun (WGS) entry which is preliminary data.</text>
</comment>
<dbReference type="OrthoDB" id="5593162at2759"/>
<keyword evidence="5" id="KW-0378">Hydrolase</keyword>
<evidence type="ECO:0000259" key="7">
    <source>
        <dbReference type="Pfam" id="PF17917"/>
    </source>
</evidence>
<dbReference type="Proteomes" id="UP000789572">
    <property type="component" value="Unassembled WGS sequence"/>
</dbReference>
<name>A0A9N9EAT9_9GLOM</name>
<dbReference type="PANTHER" id="PTHR37984:SF5">
    <property type="entry name" value="PROTEIN NYNRIN-LIKE"/>
    <property type="match status" value="1"/>
</dbReference>
<evidence type="ECO:0000256" key="2">
    <source>
        <dbReference type="ARBA" id="ARBA00022695"/>
    </source>
</evidence>
<dbReference type="InterPro" id="IPR050951">
    <property type="entry name" value="Retrovirus_Pol_polyprotein"/>
</dbReference>
<dbReference type="InterPro" id="IPR041373">
    <property type="entry name" value="RT_RNaseH"/>
</dbReference>
<proteinExistence type="predicted"/>
<evidence type="ECO:0000313" key="8">
    <source>
        <dbReference type="EMBL" id="CAG8670987.1"/>
    </source>
</evidence>
<reference evidence="8" key="1">
    <citation type="submission" date="2021-06" db="EMBL/GenBank/DDBJ databases">
        <authorList>
            <person name="Kallberg Y."/>
            <person name="Tangrot J."/>
            <person name="Rosling A."/>
        </authorList>
    </citation>
    <scope>NUCLEOTIDE SEQUENCE</scope>
    <source>
        <strain evidence="8">IA702</strain>
    </source>
</reference>
<keyword evidence="9" id="KW-1185">Reference proteome</keyword>
<keyword evidence="2" id="KW-0548">Nucleotidyltransferase</keyword>
<gene>
    <name evidence="8" type="ORF">POCULU_LOCUS10968</name>
</gene>
<dbReference type="FunFam" id="3.30.70.270:FF:000026">
    <property type="entry name" value="Transposon Ty3-G Gag-Pol polyprotein"/>
    <property type="match status" value="1"/>
</dbReference>
<feature type="domain" description="Reverse transcriptase RNase H-like" evidence="7">
    <location>
        <begin position="88"/>
        <end position="193"/>
    </location>
</feature>
<dbReference type="CDD" id="cd09274">
    <property type="entry name" value="RNase_HI_RT_Ty3"/>
    <property type="match status" value="1"/>
</dbReference>
<dbReference type="Gene3D" id="3.30.70.270">
    <property type="match status" value="1"/>
</dbReference>
<dbReference type="InterPro" id="IPR043128">
    <property type="entry name" value="Rev_trsase/Diguanyl_cyclase"/>
</dbReference>
<dbReference type="AlphaFoldDB" id="A0A9N9EAT9"/>
<dbReference type="EMBL" id="CAJVPJ010006761">
    <property type="protein sequence ID" value="CAG8670987.1"/>
    <property type="molecule type" value="Genomic_DNA"/>
</dbReference>
<organism evidence="8 9">
    <name type="scientific">Paraglomus occultum</name>
    <dbReference type="NCBI Taxonomy" id="144539"/>
    <lineage>
        <taxon>Eukaryota</taxon>
        <taxon>Fungi</taxon>
        <taxon>Fungi incertae sedis</taxon>
        <taxon>Mucoromycota</taxon>
        <taxon>Glomeromycotina</taxon>
        <taxon>Glomeromycetes</taxon>
        <taxon>Paraglomerales</taxon>
        <taxon>Paraglomeraceae</taxon>
        <taxon>Paraglomus</taxon>
    </lineage>
</organism>
<accession>A0A9N9EAT9</accession>
<evidence type="ECO:0000256" key="6">
    <source>
        <dbReference type="ARBA" id="ARBA00022918"/>
    </source>
</evidence>
<feature type="non-terminal residue" evidence="8">
    <location>
        <position position="237"/>
    </location>
</feature>
<dbReference type="PANTHER" id="PTHR37984">
    <property type="entry name" value="PROTEIN CBG26694"/>
    <property type="match status" value="1"/>
</dbReference>
<dbReference type="GO" id="GO:0004519">
    <property type="term" value="F:endonuclease activity"/>
    <property type="evidence" value="ECO:0007669"/>
    <property type="project" value="UniProtKB-KW"/>
</dbReference>
<dbReference type="Pfam" id="PF17917">
    <property type="entry name" value="RT_RNaseH"/>
    <property type="match status" value="1"/>
</dbReference>
<keyword evidence="4" id="KW-0255">Endonuclease</keyword>
<keyword evidence="6" id="KW-0695">RNA-directed DNA polymerase</keyword>
<evidence type="ECO:0000256" key="5">
    <source>
        <dbReference type="ARBA" id="ARBA00022801"/>
    </source>
</evidence>
<keyword evidence="3" id="KW-0540">Nuclease</keyword>
<evidence type="ECO:0000313" key="9">
    <source>
        <dbReference type="Proteomes" id="UP000789572"/>
    </source>
</evidence>
<dbReference type="GO" id="GO:0003964">
    <property type="term" value="F:RNA-directed DNA polymerase activity"/>
    <property type="evidence" value="ECO:0007669"/>
    <property type="project" value="UniProtKB-KW"/>
</dbReference>
<dbReference type="InterPro" id="IPR043502">
    <property type="entry name" value="DNA/RNA_pol_sf"/>
</dbReference>
<protein>
    <submittedName>
        <fullName evidence="8">7232_t:CDS:1</fullName>
    </submittedName>
</protein>
<keyword evidence="1" id="KW-0808">Transferase</keyword>
<evidence type="ECO:0000256" key="4">
    <source>
        <dbReference type="ARBA" id="ARBA00022759"/>
    </source>
</evidence>
<dbReference type="GO" id="GO:0016787">
    <property type="term" value="F:hydrolase activity"/>
    <property type="evidence" value="ECO:0007669"/>
    <property type="project" value="UniProtKB-KW"/>
</dbReference>
<dbReference type="SUPFAM" id="SSF56672">
    <property type="entry name" value="DNA/RNA polymerases"/>
    <property type="match status" value="1"/>
</dbReference>
<evidence type="ECO:0000256" key="3">
    <source>
        <dbReference type="ARBA" id="ARBA00022722"/>
    </source>
</evidence>
<feature type="non-terminal residue" evidence="8">
    <location>
        <position position="1"/>
    </location>
</feature>
<sequence length="237" mass="27364">TKGLSVDERKVEAVHAYGELRNTTHIRQFMGLAGYYSRFIQGYQQLARPLVELTKKNAKFVWGKAQEKAMQWIKDALTTAPVLAYPNMKTPFSLTTDASDIGLGAILSQFDIEEEDVEYVVQYASKALSPAERNYNTTHREGLAVIWGTKKFERYLRGREFIIYTDHSALTSILTVKEPRGRVGRWAMLLQEYNFKTKRRSAMDPIQLEALKNSNASEYRFLRDGTVLKRLNDKWKR</sequence>
<evidence type="ECO:0000256" key="1">
    <source>
        <dbReference type="ARBA" id="ARBA00022679"/>
    </source>
</evidence>